<evidence type="ECO:0000313" key="2">
    <source>
        <dbReference type="EMBL" id="KAE8155491.1"/>
    </source>
</evidence>
<protein>
    <submittedName>
        <fullName evidence="2">Uncharacterized protein</fullName>
    </submittedName>
</protein>
<reference evidence="2 3" key="1">
    <citation type="submission" date="2019-04" db="EMBL/GenBank/DDBJ databases">
        <title>Friends and foes A comparative genomics study of 23 Aspergillus species from section Flavi.</title>
        <authorList>
            <consortium name="DOE Joint Genome Institute"/>
            <person name="Kjaerbolling I."/>
            <person name="Vesth T."/>
            <person name="Frisvad J.C."/>
            <person name="Nybo J.L."/>
            <person name="Theobald S."/>
            <person name="Kildgaard S."/>
            <person name="Isbrandt T."/>
            <person name="Kuo A."/>
            <person name="Sato A."/>
            <person name="Lyhne E.K."/>
            <person name="Kogle M.E."/>
            <person name="Wiebenga A."/>
            <person name="Kun R.S."/>
            <person name="Lubbers R.J."/>
            <person name="Makela M.R."/>
            <person name="Barry K."/>
            <person name="Chovatia M."/>
            <person name="Clum A."/>
            <person name="Daum C."/>
            <person name="Haridas S."/>
            <person name="He G."/>
            <person name="LaButti K."/>
            <person name="Lipzen A."/>
            <person name="Mondo S."/>
            <person name="Riley R."/>
            <person name="Salamov A."/>
            <person name="Simmons B.A."/>
            <person name="Magnuson J.K."/>
            <person name="Henrissat B."/>
            <person name="Mortensen U.H."/>
            <person name="Larsen T.O."/>
            <person name="Devries R.P."/>
            <person name="Grigoriev I.V."/>
            <person name="Machida M."/>
            <person name="Baker S.E."/>
            <person name="Andersen M.R."/>
        </authorList>
    </citation>
    <scope>NUCLEOTIDE SEQUENCE [LARGE SCALE GENOMIC DNA]</scope>
    <source>
        <strain evidence="2 3">CBS 117626</strain>
    </source>
</reference>
<name>A0A5N6UB82_ASPTM</name>
<gene>
    <name evidence="2" type="ORF">BDV40DRAFT_306962</name>
</gene>
<proteinExistence type="predicted"/>
<dbReference type="AlphaFoldDB" id="A0A5N6UB82"/>
<organism evidence="2 3">
    <name type="scientific">Aspergillus tamarii</name>
    <dbReference type="NCBI Taxonomy" id="41984"/>
    <lineage>
        <taxon>Eukaryota</taxon>
        <taxon>Fungi</taxon>
        <taxon>Dikarya</taxon>
        <taxon>Ascomycota</taxon>
        <taxon>Pezizomycotina</taxon>
        <taxon>Eurotiomycetes</taxon>
        <taxon>Eurotiomycetidae</taxon>
        <taxon>Eurotiales</taxon>
        <taxon>Aspergillaceae</taxon>
        <taxon>Aspergillus</taxon>
        <taxon>Aspergillus subgen. Circumdati</taxon>
    </lineage>
</organism>
<feature type="compositionally biased region" description="Polar residues" evidence="1">
    <location>
        <begin position="236"/>
        <end position="245"/>
    </location>
</feature>
<evidence type="ECO:0000313" key="3">
    <source>
        <dbReference type="Proteomes" id="UP000326950"/>
    </source>
</evidence>
<keyword evidence="3" id="KW-1185">Reference proteome</keyword>
<sequence>MGTQFTPALQSLRLSCEKLQSFAAFLQGEESIAGRLDVPLACDTKAENINSIFSDNNREVDCGIHGLDAVHQLGIPSLLGSFTYPTDVQAEGKTMRIVEESLATLRNVNKIACQIIQKSHECQERLNERFATGQLNSHRTPPLVKVNLDGQRGTTETSCVTTQKRTKQCRPRPWKHADLVRLPQWFQQYKYLRSDNVQFEAQFEKDFGDTRTGAAIKSAYYRALKRRTQRRPGDGSRSSATNDPSLQLPIPTLEPPISFPKAQRDFSMLDPLSGGATRMLVGGSPHAPHTGASLYTTRECNRRHPPLNWQNFQVPEPSSAWNYPQGTAFRYAIQNDPPTGPVEQSTTINQFEHLGKPLNGNPPSLPSNLSPLNWSWFNAPVVLRQDTLGDGKISTTNKLPPLVNASTNYQVVPSISFTS</sequence>
<dbReference type="OrthoDB" id="4509270at2759"/>
<dbReference type="EMBL" id="ML738850">
    <property type="protein sequence ID" value="KAE8155491.1"/>
    <property type="molecule type" value="Genomic_DNA"/>
</dbReference>
<dbReference type="Proteomes" id="UP000326950">
    <property type="component" value="Unassembled WGS sequence"/>
</dbReference>
<evidence type="ECO:0000256" key="1">
    <source>
        <dbReference type="SAM" id="MobiDB-lite"/>
    </source>
</evidence>
<feature type="region of interest" description="Disordered" evidence="1">
    <location>
        <begin position="224"/>
        <end position="259"/>
    </location>
</feature>
<accession>A0A5N6UB82</accession>